<dbReference type="PANTHER" id="PTHR12573">
    <property type="entry name" value="AT09986P-RELATED"/>
    <property type="match status" value="1"/>
</dbReference>
<dbReference type="InterPro" id="IPR013761">
    <property type="entry name" value="SAM/pointed_sf"/>
</dbReference>
<feature type="compositionally biased region" description="Low complexity" evidence="2">
    <location>
        <begin position="1701"/>
        <end position="1716"/>
    </location>
</feature>
<organism evidence="5 6">
    <name type="scientific">Clytia hemisphaerica</name>
    <dbReference type="NCBI Taxonomy" id="252671"/>
    <lineage>
        <taxon>Eukaryota</taxon>
        <taxon>Metazoa</taxon>
        <taxon>Cnidaria</taxon>
        <taxon>Hydrozoa</taxon>
        <taxon>Hydroidolina</taxon>
        <taxon>Leptothecata</taxon>
        <taxon>Obeliida</taxon>
        <taxon>Clytiidae</taxon>
        <taxon>Clytia</taxon>
    </lineage>
</organism>
<sequence length="1727" mass="196546">MNSSWKIERKSPILNNLTRQRTPSPGRNPSKTFLKNSFNEHDKHSHDRPYLSGSTIMSNKPGPPPTLKKPEIPRKPPEVAKKPIIASKPSANGNAFRENLNKKLSIPLPGKYLQEKPTNVPNKISNVNVSAIKKDLENVFASNLLHDNPKSDRTVSLTEVSTLHTEDKSNKHNINDTLDMMTDEGFDTTGDDNLLDNIGMHGDIELSSDEDDDELFANFSIPPPPPPAVDFSDSEWDESVQDKVRTDIQIPDNVSITSEESLSCTFEMFVPPPPPADLMHDTDENVTEENASDIGDFDDIEVPDFGDSSNEDNSVDFGTIERKPIAKDLPLNAKYDLPKPVTSPITSPFTTNKTIGLVSSTRDGIPNVGSSVQKDINEKKPKLGMKIPIANPEDSDSDNYGKSQDEPITGRNKELASPVTVKPLTLPVIKPDIKQNLLVGELKGKLNLEHHKADPNRDSPVNSFSRNIDNSPNIPRKDFFVAPKQKLETENKPKILFNQIGNELKSKNDSVLKEMGQVNLKPVKKASITTNELDESFQNKFDSSSTQFSIGNIGKISSKPPIEVDSGHCTARSVEISDSEKNAGGSLPNSSSMSRKVLKKTISKTWSSYSSGIDDTEPVSEDDDDETEAFGEESEIQKPKVNLRDLLKKMKSFESDTDDETFDFKSGAGSQNDTVIRNGANTDFDDDDSVHLTDSDVETHLNDLEVSQWSCSDVIEWLNLIGLSHLKDIFLKHKIDGVALSGLDMSLLDQMRITSHDDRELILSEVYALQNTGDVDQHVSMLDQLDKASGEEKEKMMTFLNALQSPSHLDDINGYMLSTERQQPTVGLQASTRKVVQEDFLTATVETGAHGDNPTTNNFQANGNIDNPIKKNEEDKALEMMKKLAEDVFDPTNDADDTPSPSHSAFSSEKSPSKKTKKKGFFASLRKGKGKKSKANQQQDDSSDENIVGTIRVAYSSKQNNKEAIIPVFASMKTTSKQVCKMCLDHLDLHEDVNCYRIAISRFDKKIENVELNPDECPLAFQTKWTDMSTYRFELKSKIDGYIVINNEENASGDGDQSTIKLGVSNTTRVVDILPILAKKFMVADKPNMLRLKSHNQDDYLNDSCVVLSLPLVEGYKFHLFKLVNVSPKAMQNKNEMKKLQTKCELLEKQVQVLNVQIEEQKSKESLLRSQNETLNEGVSKKNEEIKLLQHELTNLNLTEKTRKLVSPSQEKELQLSNSNLTEELHKTKYQATHLEQINKTLRDEKLDAQKKKDQLAEQNKILTQSIEELKNKLDYLQNEKKNKTNDSSGQVKKLYTENKELLRTVQKLEERLSDTEYKYSQLQQEKETDGVENSELRMREEALENQILEKDSKILEMEYKIQRKDRTIREMEDHIEEEGRKRKKETDAKENAERRSEDLLLKLENNKQQLNEKEKHIQAARTQLNKSEKKLTKQRTIMEQEKHAQNEEIQTIRLKMESEISVLQEKIESLTKLNVEKNHNQKQKEFELTKKNEDFQVLIGDLERKLSSKDVLIERLENKVAQVDLNVETKLEEQMELTQIKEDKIHELEMEIARLESEHSSKLRESTNTLRNKESTVSKLEAKIKKLEANNRDGAKKFEKFSTEKDRLLLQLNDDRDKELKDLKRRLRSEEEKINERENQVKEVKRKSSEMKKSYETKLKKREKEYKQQKYLLEKILELVNEKSPSLLRQLQDEIDFDQNNSSSGRSSRRSNNSTRMEEDSIDEWC</sequence>
<feature type="coiled-coil region" evidence="1">
    <location>
        <begin position="1130"/>
        <end position="1199"/>
    </location>
</feature>
<name>A0A7M5VG47_9CNID</name>
<evidence type="ECO:0000256" key="1">
    <source>
        <dbReference type="SAM" id="Coils"/>
    </source>
</evidence>
<accession>A0A7M5VG47</accession>
<feature type="region of interest" description="Disordered" evidence="2">
    <location>
        <begin position="1375"/>
        <end position="1399"/>
    </location>
</feature>
<dbReference type="Pfam" id="PF00788">
    <property type="entry name" value="RA"/>
    <property type="match status" value="1"/>
</dbReference>
<feature type="region of interest" description="Disordered" evidence="2">
    <location>
        <begin position="926"/>
        <end position="945"/>
    </location>
</feature>
<dbReference type="OrthoDB" id="449487at2759"/>
<feature type="compositionally biased region" description="Polar residues" evidence="2">
    <location>
        <begin position="853"/>
        <end position="865"/>
    </location>
</feature>
<dbReference type="CDD" id="cd09487">
    <property type="entry name" value="SAM_superfamily"/>
    <property type="match status" value="1"/>
</dbReference>
<feature type="compositionally biased region" description="Polar residues" evidence="2">
    <location>
        <begin position="459"/>
        <end position="469"/>
    </location>
</feature>
<keyword evidence="1" id="KW-0175">Coiled coil</keyword>
<feature type="region of interest" description="Disordered" evidence="2">
    <location>
        <begin position="608"/>
        <end position="636"/>
    </location>
</feature>
<feature type="region of interest" description="Disordered" evidence="2">
    <location>
        <begin position="295"/>
        <end position="317"/>
    </location>
</feature>
<feature type="region of interest" description="Disordered" evidence="2">
    <location>
        <begin position="662"/>
        <end position="682"/>
    </location>
</feature>
<dbReference type="GeneID" id="136817683"/>
<feature type="compositionally biased region" description="Basic and acidic residues" evidence="2">
    <location>
        <begin position="1"/>
        <end position="11"/>
    </location>
</feature>
<reference evidence="5" key="1">
    <citation type="submission" date="2021-01" db="UniProtKB">
        <authorList>
            <consortium name="EnsemblMetazoa"/>
        </authorList>
    </citation>
    <scope>IDENTIFICATION</scope>
</reference>
<feature type="region of interest" description="Disordered" evidence="2">
    <location>
        <begin position="450"/>
        <end position="469"/>
    </location>
</feature>
<dbReference type="PANTHER" id="PTHR12573:SF4">
    <property type="entry name" value="AT09986P-RELATED"/>
    <property type="match status" value="1"/>
</dbReference>
<dbReference type="Proteomes" id="UP000594262">
    <property type="component" value="Unplaced"/>
</dbReference>
<dbReference type="SMART" id="SM00454">
    <property type="entry name" value="SAM"/>
    <property type="match status" value="1"/>
</dbReference>
<evidence type="ECO:0000313" key="6">
    <source>
        <dbReference type="Proteomes" id="UP000594262"/>
    </source>
</evidence>
<feature type="region of interest" description="Disordered" evidence="2">
    <location>
        <begin position="845"/>
        <end position="869"/>
    </location>
</feature>
<feature type="compositionally biased region" description="Basic and acidic residues" evidence="2">
    <location>
        <begin position="38"/>
        <end position="49"/>
    </location>
</feature>
<dbReference type="PROSITE" id="PS50105">
    <property type="entry name" value="SAM_DOMAIN"/>
    <property type="match status" value="1"/>
</dbReference>
<dbReference type="Gene3D" id="1.10.150.50">
    <property type="entry name" value="Transcription Factor, Ets-1"/>
    <property type="match status" value="1"/>
</dbReference>
<dbReference type="PROSITE" id="PS50200">
    <property type="entry name" value="RA"/>
    <property type="match status" value="1"/>
</dbReference>
<keyword evidence="6" id="KW-1185">Reference proteome</keyword>
<evidence type="ECO:0000313" key="5">
    <source>
        <dbReference type="EnsemblMetazoa" id="CLYHEMP011588.1"/>
    </source>
</evidence>
<feature type="region of interest" description="Disordered" evidence="2">
    <location>
        <begin position="1631"/>
        <end position="1662"/>
    </location>
</feature>
<feature type="compositionally biased region" description="Basic and acidic residues" evidence="2">
    <location>
        <begin position="68"/>
        <end position="80"/>
    </location>
</feature>
<feature type="domain" description="Ras-associating" evidence="4">
    <location>
        <begin position="949"/>
        <end position="1040"/>
    </location>
</feature>
<dbReference type="GO" id="GO:0007165">
    <property type="term" value="P:signal transduction"/>
    <property type="evidence" value="ECO:0007669"/>
    <property type="project" value="InterPro"/>
</dbReference>
<dbReference type="InterPro" id="IPR001660">
    <property type="entry name" value="SAM"/>
</dbReference>
<feature type="region of interest" description="Disordered" evidence="2">
    <location>
        <begin position="1"/>
        <end position="80"/>
    </location>
</feature>
<dbReference type="Pfam" id="PF07647">
    <property type="entry name" value="SAM_2"/>
    <property type="match status" value="1"/>
</dbReference>
<feature type="domain" description="SAM" evidence="3">
    <location>
        <begin position="709"/>
        <end position="772"/>
    </location>
</feature>
<evidence type="ECO:0008006" key="7">
    <source>
        <dbReference type="Google" id="ProtNLM"/>
    </source>
</evidence>
<dbReference type="SUPFAM" id="SSF54236">
    <property type="entry name" value="Ubiquitin-like"/>
    <property type="match status" value="1"/>
</dbReference>
<feature type="region of interest" description="Disordered" evidence="2">
    <location>
        <begin position="1692"/>
        <end position="1727"/>
    </location>
</feature>
<feature type="region of interest" description="Disordered" evidence="2">
    <location>
        <begin position="889"/>
        <end position="918"/>
    </location>
</feature>
<dbReference type="InterPro" id="IPR029071">
    <property type="entry name" value="Ubiquitin-like_domsf"/>
</dbReference>
<evidence type="ECO:0000256" key="2">
    <source>
        <dbReference type="SAM" id="MobiDB-lite"/>
    </source>
</evidence>
<dbReference type="EnsemblMetazoa" id="CLYHEMT011588.1">
    <property type="protein sequence ID" value="CLYHEMP011588.1"/>
    <property type="gene ID" value="CLYHEMG011588"/>
</dbReference>
<dbReference type="RefSeq" id="XP_066930102.1">
    <property type="nucleotide sequence ID" value="XM_067074001.1"/>
</dbReference>
<feature type="compositionally biased region" description="Polar residues" evidence="2">
    <location>
        <begin position="668"/>
        <end position="681"/>
    </location>
</feature>
<dbReference type="SUPFAM" id="SSF47769">
    <property type="entry name" value="SAM/Pointed domain"/>
    <property type="match status" value="1"/>
</dbReference>
<dbReference type="InterPro" id="IPR000159">
    <property type="entry name" value="RA_dom"/>
</dbReference>
<proteinExistence type="predicted"/>
<protein>
    <recommendedName>
        <fullName evidence="7">SAM domain-containing protein</fullName>
    </recommendedName>
</protein>
<feature type="compositionally biased region" description="Polar residues" evidence="2">
    <location>
        <begin position="13"/>
        <end position="37"/>
    </location>
</feature>
<evidence type="ECO:0000259" key="4">
    <source>
        <dbReference type="PROSITE" id="PS50200"/>
    </source>
</evidence>
<evidence type="ECO:0000259" key="3">
    <source>
        <dbReference type="PROSITE" id="PS50105"/>
    </source>
</evidence>
<feature type="region of interest" description="Disordered" evidence="2">
    <location>
        <begin position="366"/>
        <end position="415"/>
    </location>
</feature>
<feature type="compositionally biased region" description="Acidic residues" evidence="2">
    <location>
        <begin position="614"/>
        <end position="634"/>
    </location>
</feature>
<feature type="compositionally biased region" description="Acidic residues" evidence="2">
    <location>
        <begin position="295"/>
        <end position="314"/>
    </location>
</feature>